<keyword evidence="3 6" id="KW-0694">RNA-binding</keyword>
<dbReference type="NCBIfam" id="NF004123">
    <property type="entry name" value="PRK05610.1"/>
    <property type="match status" value="1"/>
</dbReference>
<evidence type="ECO:0000256" key="4">
    <source>
        <dbReference type="ARBA" id="ARBA00022980"/>
    </source>
</evidence>
<dbReference type="InterPro" id="IPR019979">
    <property type="entry name" value="Ribosomal_uS17_CS"/>
</dbReference>
<dbReference type="GO" id="GO:0019843">
    <property type="term" value="F:rRNA binding"/>
    <property type="evidence" value="ECO:0007669"/>
    <property type="project" value="UniProtKB-UniRule"/>
</dbReference>
<comment type="function">
    <text evidence="6">One of the primary rRNA binding proteins, it binds specifically to the 5'-end of 16S ribosomal RNA.</text>
</comment>
<comment type="similarity">
    <text evidence="1 6 7">Belongs to the universal ribosomal protein uS17 family.</text>
</comment>
<dbReference type="PRINTS" id="PR00973">
    <property type="entry name" value="RIBOSOMALS17"/>
</dbReference>
<reference evidence="8 9" key="1">
    <citation type="journal article" date="2016" name="Environ. Microbiol.">
        <title>Genomic resolution of a cold subsurface aquifer community provides metabolic insights for novel microbes adapted to high CO concentrations.</title>
        <authorList>
            <person name="Probst A.J."/>
            <person name="Castelle C.J."/>
            <person name="Singh A."/>
            <person name="Brown C.T."/>
            <person name="Anantharaman K."/>
            <person name="Sharon I."/>
            <person name="Hug L.A."/>
            <person name="Burstein D."/>
            <person name="Emerson J.B."/>
            <person name="Thomas B.C."/>
            <person name="Banfield J.F."/>
        </authorList>
    </citation>
    <scope>NUCLEOTIDE SEQUENCE [LARGE SCALE GENOMIC DNA]</scope>
    <source>
        <strain evidence="8">CG2_30_54_11</strain>
    </source>
</reference>
<dbReference type="Gene3D" id="2.40.50.140">
    <property type="entry name" value="Nucleic acid-binding proteins"/>
    <property type="match status" value="1"/>
</dbReference>
<gene>
    <name evidence="6" type="primary">rpsQ</name>
    <name evidence="8" type="ORF">AUK40_00035</name>
</gene>
<dbReference type="Proteomes" id="UP000183245">
    <property type="component" value="Unassembled WGS sequence"/>
</dbReference>
<comment type="subunit">
    <text evidence="6">Part of the 30S ribosomal subunit.</text>
</comment>
<keyword evidence="5 6" id="KW-0687">Ribonucleoprotein</keyword>
<dbReference type="PROSITE" id="PS00056">
    <property type="entry name" value="RIBOSOMAL_S17"/>
    <property type="match status" value="1"/>
</dbReference>
<proteinExistence type="inferred from homology"/>
<dbReference type="EMBL" id="MNZT01000001">
    <property type="protein sequence ID" value="OIQ00549.1"/>
    <property type="molecule type" value="Genomic_DNA"/>
</dbReference>
<dbReference type="InterPro" id="IPR000266">
    <property type="entry name" value="Ribosomal_uS17"/>
</dbReference>
<dbReference type="SUPFAM" id="SSF50249">
    <property type="entry name" value="Nucleic acid-binding proteins"/>
    <property type="match status" value="1"/>
</dbReference>
<evidence type="ECO:0000256" key="5">
    <source>
        <dbReference type="ARBA" id="ARBA00023274"/>
    </source>
</evidence>
<dbReference type="InterPro" id="IPR012340">
    <property type="entry name" value="NA-bd_OB-fold"/>
</dbReference>
<dbReference type="AlphaFoldDB" id="A0A1J5ITW3"/>
<dbReference type="CDD" id="cd00364">
    <property type="entry name" value="Ribosomal_uS17"/>
    <property type="match status" value="1"/>
</dbReference>
<evidence type="ECO:0000313" key="8">
    <source>
        <dbReference type="EMBL" id="OIQ00549.1"/>
    </source>
</evidence>
<evidence type="ECO:0000256" key="6">
    <source>
        <dbReference type="HAMAP-Rule" id="MF_01345"/>
    </source>
</evidence>
<dbReference type="Pfam" id="PF00366">
    <property type="entry name" value="Ribosomal_S17"/>
    <property type="match status" value="1"/>
</dbReference>
<accession>A0A1J5ITW3</accession>
<organism evidence="8 9">
    <name type="scientific">Candidatus Wirthbacteria bacterium CG2_30_54_11</name>
    <dbReference type="NCBI Taxonomy" id="1817892"/>
    <lineage>
        <taxon>Bacteria</taxon>
        <taxon>Candidatus Wirthbacteria</taxon>
    </lineage>
</organism>
<evidence type="ECO:0000256" key="1">
    <source>
        <dbReference type="ARBA" id="ARBA00010254"/>
    </source>
</evidence>
<dbReference type="GO" id="GO:0022627">
    <property type="term" value="C:cytosolic small ribosomal subunit"/>
    <property type="evidence" value="ECO:0007669"/>
    <property type="project" value="UniProtKB-UniRule"/>
</dbReference>
<dbReference type="GO" id="GO:0003735">
    <property type="term" value="F:structural constituent of ribosome"/>
    <property type="evidence" value="ECO:0007669"/>
    <property type="project" value="UniProtKB-UniRule"/>
</dbReference>
<protein>
    <recommendedName>
        <fullName evidence="6">Small ribosomal subunit protein uS17</fullName>
    </recommendedName>
</protein>
<evidence type="ECO:0000313" key="9">
    <source>
        <dbReference type="Proteomes" id="UP000183245"/>
    </source>
</evidence>
<sequence length="90" mass="10395">MAQKPITISSITKEGTVVSTKMDKTIIVQIDRKLQHPIYRKTMKHSKRFKAHDEKNRCKLGDFVEISQCRPISKEKSWIVTQVIAAKKTI</sequence>
<evidence type="ECO:0000256" key="3">
    <source>
        <dbReference type="ARBA" id="ARBA00022884"/>
    </source>
</evidence>
<dbReference type="PANTHER" id="PTHR10744:SF1">
    <property type="entry name" value="SMALL RIBOSOMAL SUBUNIT PROTEIN US17M"/>
    <property type="match status" value="1"/>
</dbReference>
<keyword evidence="4 6" id="KW-0689">Ribosomal protein</keyword>
<dbReference type="STRING" id="1817892.AUK40_00035"/>
<evidence type="ECO:0000256" key="2">
    <source>
        <dbReference type="ARBA" id="ARBA00022730"/>
    </source>
</evidence>
<dbReference type="NCBIfam" id="TIGR03635">
    <property type="entry name" value="uS17_bact"/>
    <property type="match status" value="1"/>
</dbReference>
<evidence type="ECO:0000256" key="7">
    <source>
        <dbReference type="RuleBase" id="RU003872"/>
    </source>
</evidence>
<comment type="caution">
    <text evidence="8">The sequence shown here is derived from an EMBL/GenBank/DDBJ whole genome shotgun (WGS) entry which is preliminary data.</text>
</comment>
<name>A0A1J5ITW3_9BACT</name>
<dbReference type="InterPro" id="IPR019984">
    <property type="entry name" value="Ribosomal_uS17_bact/chlr"/>
</dbReference>
<dbReference type="HAMAP" id="MF_01345_B">
    <property type="entry name" value="Ribosomal_uS17_B"/>
    <property type="match status" value="1"/>
</dbReference>
<keyword evidence="2 6" id="KW-0699">rRNA-binding</keyword>
<dbReference type="GO" id="GO:0006412">
    <property type="term" value="P:translation"/>
    <property type="evidence" value="ECO:0007669"/>
    <property type="project" value="UniProtKB-UniRule"/>
</dbReference>
<dbReference type="PANTHER" id="PTHR10744">
    <property type="entry name" value="40S RIBOSOMAL PROTEIN S11 FAMILY MEMBER"/>
    <property type="match status" value="1"/>
</dbReference>